<dbReference type="InterPro" id="IPR035647">
    <property type="entry name" value="EFG_III/V"/>
</dbReference>
<evidence type="ECO:0000313" key="7">
    <source>
        <dbReference type="Proteomes" id="UP000784793"/>
    </source>
</evidence>
<dbReference type="Pfam" id="PF00679">
    <property type="entry name" value="EFG_C"/>
    <property type="match status" value="1"/>
</dbReference>
<dbReference type="AlphaFoldDB" id="A0A921K4Q6"/>
<dbReference type="PANTHER" id="PTHR43261:SF1">
    <property type="entry name" value="RIBOSOME-RELEASING FACTOR 2, MITOCHONDRIAL"/>
    <property type="match status" value="1"/>
</dbReference>
<gene>
    <name evidence="6" type="primary">fusA</name>
    <name evidence="6" type="ORF">K8V23_01295</name>
</gene>
<reference evidence="6" key="1">
    <citation type="journal article" date="2021" name="PeerJ">
        <title>Extensive microbial diversity within the chicken gut microbiome revealed by metagenomics and culture.</title>
        <authorList>
            <person name="Gilroy R."/>
            <person name="Ravi A."/>
            <person name="Getino M."/>
            <person name="Pursley I."/>
            <person name="Horton D.L."/>
            <person name="Alikhan N.F."/>
            <person name="Baker D."/>
            <person name="Gharbi K."/>
            <person name="Hall N."/>
            <person name="Watson M."/>
            <person name="Adriaenssens E.M."/>
            <person name="Foster-Nyarko E."/>
            <person name="Jarju S."/>
            <person name="Secka A."/>
            <person name="Antonio M."/>
            <person name="Oren A."/>
            <person name="Chaudhuri R.R."/>
            <person name="La Ragione R."/>
            <person name="Hildebrand F."/>
            <person name="Pallen M.J."/>
        </authorList>
    </citation>
    <scope>NUCLEOTIDE SEQUENCE</scope>
    <source>
        <strain evidence="6">CHK194-22301</strain>
    </source>
</reference>
<dbReference type="InterPro" id="IPR000640">
    <property type="entry name" value="EFG_V-like"/>
</dbReference>
<evidence type="ECO:0000256" key="3">
    <source>
        <dbReference type="ARBA" id="ARBA00022917"/>
    </source>
</evidence>
<keyword evidence="1" id="KW-0547">Nucleotide-binding</keyword>
<reference evidence="6" key="2">
    <citation type="submission" date="2021-09" db="EMBL/GenBank/DDBJ databases">
        <authorList>
            <person name="Gilroy R."/>
        </authorList>
    </citation>
    <scope>NUCLEOTIDE SEQUENCE</scope>
    <source>
        <strain evidence="6">CHK194-22301</strain>
    </source>
</reference>
<organism evidence="6 7">
    <name type="scientific">Lactobacillus crispatus</name>
    <dbReference type="NCBI Taxonomy" id="47770"/>
    <lineage>
        <taxon>Bacteria</taxon>
        <taxon>Bacillati</taxon>
        <taxon>Bacillota</taxon>
        <taxon>Bacilli</taxon>
        <taxon>Lactobacillales</taxon>
        <taxon>Lactobacillaceae</taxon>
        <taxon>Lactobacillus</taxon>
    </lineage>
</organism>
<evidence type="ECO:0000256" key="4">
    <source>
        <dbReference type="ARBA" id="ARBA00023134"/>
    </source>
</evidence>
<dbReference type="Proteomes" id="UP000784793">
    <property type="component" value="Unassembled WGS sequence"/>
</dbReference>
<dbReference type="InterPro" id="IPR035649">
    <property type="entry name" value="EFG_V"/>
</dbReference>
<evidence type="ECO:0000256" key="1">
    <source>
        <dbReference type="ARBA" id="ARBA00022741"/>
    </source>
</evidence>
<keyword evidence="3" id="KW-0648">Protein biosynthesis</keyword>
<feature type="non-terminal residue" evidence="6">
    <location>
        <position position="1"/>
    </location>
</feature>
<protein>
    <submittedName>
        <fullName evidence="6">Elongation factor G</fullName>
    </submittedName>
</protein>
<dbReference type="Gene3D" id="3.30.70.240">
    <property type="match status" value="1"/>
</dbReference>
<keyword evidence="4" id="KW-0342">GTP-binding</keyword>
<feature type="domain" description="Elongation factor EFG" evidence="5">
    <location>
        <begin position="29"/>
        <end position="116"/>
    </location>
</feature>
<accession>A0A921K4Q6</accession>
<dbReference type="SUPFAM" id="SSF54980">
    <property type="entry name" value="EF-G C-terminal domain-like"/>
    <property type="match status" value="1"/>
</dbReference>
<evidence type="ECO:0000259" key="5">
    <source>
        <dbReference type="SMART" id="SM00838"/>
    </source>
</evidence>
<dbReference type="EMBL" id="DYXB01000019">
    <property type="protein sequence ID" value="HJF09430.1"/>
    <property type="molecule type" value="Genomic_DNA"/>
</dbReference>
<proteinExistence type="predicted"/>
<dbReference type="SMART" id="SM00838">
    <property type="entry name" value="EFG_C"/>
    <property type="match status" value="1"/>
</dbReference>
<keyword evidence="2 6" id="KW-0251">Elongation factor</keyword>
<dbReference type="PANTHER" id="PTHR43261">
    <property type="entry name" value="TRANSLATION ELONGATION FACTOR G-RELATED"/>
    <property type="match status" value="1"/>
</dbReference>
<evidence type="ECO:0000256" key="2">
    <source>
        <dbReference type="ARBA" id="ARBA00022768"/>
    </source>
</evidence>
<evidence type="ECO:0000313" key="6">
    <source>
        <dbReference type="EMBL" id="HJF09430.1"/>
    </source>
</evidence>
<dbReference type="GO" id="GO:0003746">
    <property type="term" value="F:translation elongation factor activity"/>
    <property type="evidence" value="ECO:0007669"/>
    <property type="project" value="UniProtKB-KW"/>
</dbReference>
<sequence>YHEVDSSEAAFKVAASLALKNAASKAGAVILEPIMKVQVTTPEEYLGDVMGSITARRGTMEGMEDRAGAKIINSFVPLSEMFGYATTLRSSTQGRGTFTMVFDHYSPTPKSIQADIIKKRGGDAE</sequence>
<dbReference type="GO" id="GO:0032790">
    <property type="term" value="P:ribosome disassembly"/>
    <property type="evidence" value="ECO:0007669"/>
    <property type="project" value="TreeGrafter"/>
</dbReference>
<dbReference type="InterPro" id="IPR014721">
    <property type="entry name" value="Ribsml_uS5_D2-typ_fold_subgr"/>
</dbReference>
<comment type="caution">
    <text evidence="6">The sequence shown here is derived from an EMBL/GenBank/DDBJ whole genome shotgun (WGS) entry which is preliminary data.</text>
</comment>
<dbReference type="Gene3D" id="3.30.230.10">
    <property type="match status" value="1"/>
</dbReference>
<name>A0A921K4Q6_9LACO</name>
<dbReference type="CDD" id="cd03713">
    <property type="entry name" value="EFG_mtEFG_C"/>
    <property type="match status" value="1"/>
</dbReference>
<dbReference type="FunFam" id="3.30.70.240:FF:000001">
    <property type="entry name" value="Elongation factor G"/>
    <property type="match status" value="1"/>
</dbReference>
<dbReference type="GO" id="GO:0005525">
    <property type="term" value="F:GTP binding"/>
    <property type="evidence" value="ECO:0007669"/>
    <property type="project" value="UniProtKB-KW"/>
</dbReference>